<evidence type="ECO:0000256" key="7">
    <source>
        <dbReference type="PIRNR" id="PIRNR017179"/>
    </source>
</evidence>
<evidence type="ECO:0000256" key="4">
    <source>
        <dbReference type="ARBA" id="ARBA00022490"/>
    </source>
</evidence>
<dbReference type="PANTHER" id="PTHR12302">
    <property type="entry name" value="EBNA2 BINDING PROTEIN P100"/>
    <property type="match status" value="1"/>
</dbReference>
<dbReference type="SMART" id="SM00333">
    <property type="entry name" value="TUDOR"/>
    <property type="match status" value="1"/>
</dbReference>
<dbReference type="PANTHER" id="PTHR12302:SF2">
    <property type="entry name" value="STAPHYLOCOCCAL NUCLEASE DOMAIN-CONTAINING PROTEIN 1"/>
    <property type="match status" value="1"/>
</dbReference>
<dbReference type="FunFam" id="2.40.50.90:FF:000030">
    <property type="entry name" value="Transcription factor (Snd1/p100), putative"/>
    <property type="match status" value="1"/>
</dbReference>
<dbReference type="FunFam" id="2.30.30.140:FF:000018">
    <property type="entry name" value="Serine/threonine-protein kinase 31"/>
    <property type="match status" value="1"/>
</dbReference>
<feature type="domain" description="TNase-like" evidence="10">
    <location>
        <begin position="317"/>
        <end position="454"/>
    </location>
</feature>
<evidence type="ECO:0000256" key="8">
    <source>
        <dbReference type="SAM" id="MobiDB-lite"/>
    </source>
</evidence>
<keyword evidence="12" id="KW-1185">Reference proteome</keyword>
<evidence type="ECO:0000256" key="3">
    <source>
        <dbReference type="ARBA" id="ARBA00014651"/>
    </source>
</evidence>
<evidence type="ECO:0000313" key="11">
    <source>
        <dbReference type="EMBL" id="MDI1492218.1"/>
    </source>
</evidence>
<dbReference type="AlphaFoldDB" id="A0AA43QWI1"/>
<dbReference type="PROSITE" id="PS50830">
    <property type="entry name" value="TNASE_3"/>
    <property type="match status" value="4"/>
</dbReference>
<comment type="subcellular location">
    <subcellularLocation>
        <location evidence="1 7">Cytoplasm</location>
    </subcellularLocation>
</comment>
<dbReference type="GO" id="GO:0003723">
    <property type="term" value="F:RNA binding"/>
    <property type="evidence" value="ECO:0007669"/>
    <property type="project" value="UniProtKB-UniRule"/>
</dbReference>
<reference evidence="11" key="1">
    <citation type="journal article" date="2023" name="Genome Biol. Evol.">
        <title>First Whole Genome Sequence and Flow Cytometry Genome Size Data for the Lichen-Forming Fungus Ramalina farinacea (Ascomycota).</title>
        <authorList>
            <person name="Llewellyn T."/>
            <person name="Mian S."/>
            <person name="Hill R."/>
            <person name="Leitch I.J."/>
            <person name="Gaya E."/>
        </authorList>
    </citation>
    <scope>NUCLEOTIDE SEQUENCE</scope>
    <source>
        <strain evidence="11">LIQ254RAFAR</strain>
    </source>
</reference>
<dbReference type="InterPro" id="IPR035437">
    <property type="entry name" value="SNase_OB-fold_sf"/>
</dbReference>
<gene>
    <name evidence="11" type="ORF">OHK93_003430</name>
</gene>
<dbReference type="PROSITE" id="PS50304">
    <property type="entry name" value="TUDOR"/>
    <property type="match status" value="1"/>
</dbReference>
<feature type="domain" description="TNase-like" evidence="10">
    <location>
        <begin position="2"/>
        <end position="142"/>
    </location>
</feature>
<dbReference type="GO" id="GO:0031047">
    <property type="term" value="P:regulatory ncRNA-mediated gene silencing"/>
    <property type="evidence" value="ECO:0007669"/>
    <property type="project" value="UniProtKB-UniRule"/>
</dbReference>
<protein>
    <recommendedName>
        <fullName evidence="2">Probable endonuclease LCL3</fullName>
    </recommendedName>
    <alternativeName>
        <fullName evidence="3">Probable endonuclease lcl3</fullName>
    </alternativeName>
</protein>
<proteinExistence type="predicted"/>
<feature type="compositionally biased region" description="Basic and acidic residues" evidence="8">
    <location>
        <begin position="334"/>
        <end position="344"/>
    </location>
</feature>
<organism evidence="11 12">
    <name type="scientific">Ramalina farinacea</name>
    <dbReference type="NCBI Taxonomy" id="258253"/>
    <lineage>
        <taxon>Eukaryota</taxon>
        <taxon>Fungi</taxon>
        <taxon>Dikarya</taxon>
        <taxon>Ascomycota</taxon>
        <taxon>Pezizomycotina</taxon>
        <taxon>Lecanoromycetes</taxon>
        <taxon>OSLEUM clade</taxon>
        <taxon>Lecanoromycetidae</taxon>
        <taxon>Lecanorales</taxon>
        <taxon>Lecanorineae</taxon>
        <taxon>Ramalinaceae</taxon>
        <taxon>Ramalina</taxon>
    </lineage>
</organism>
<dbReference type="GO" id="GO:0006402">
    <property type="term" value="P:mRNA catabolic process"/>
    <property type="evidence" value="ECO:0007669"/>
    <property type="project" value="UniProtKB-UniRule"/>
</dbReference>
<dbReference type="EMBL" id="JAPUFD010000018">
    <property type="protein sequence ID" value="MDI1492218.1"/>
    <property type="molecule type" value="Genomic_DNA"/>
</dbReference>
<dbReference type="FunFam" id="2.40.50.90:FF:000010">
    <property type="entry name" value="Ribonuclease"/>
    <property type="match status" value="1"/>
</dbReference>
<feature type="domain" description="Tudor" evidence="9">
    <location>
        <begin position="702"/>
        <end position="762"/>
    </location>
</feature>
<dbReference type="Pfam" id="PF00567">
    <property type="entry name" value="TUDOR"/>
    <property type="match status" value="1"/>
</dbReference>
<evidence type="ECO:0000256" key="6">
    <source>
        <dbReference type="ARBA" id="ARBA00022737"/>
    </source>
</evidence>
<evidence type="ECO:0000256" key="2">
    <source>
        <dbReference type="ARBA" id="ARBA00013404"/>
    </source>
</evidence>
<dbReference type="PIRSF" id="PIRSF017179">
    <property type="entry name" value="RISC-Tudor-SN"/>
    <property type="match status" value="1"/>
</dbReference>
<dbReference type="Pfam" id="PF00565">
    <property type="entry name" value="SNase"/>
    <property type="match status" value="3"/>
</dbReference>
<feature type="region of interest" description="Disordered" evidence="8">
    <location>
        <begin position="294"/>
        <end position="322"/>
    </location>
</feature>
<feature type="region of interest" description="Disordered" evidence="8">
    <location>
        <begin position="334"/>
        <end position="361"/>
    </location>
</feature>
<name>A0AA43QWI1_9LECA</name>
<evidence type="ECO:0000259" key="9">
    <source>
        <dbReference type="PROSITE" id="PS50304"/>
    </source>
</evidence>
<evidence type="ECO:0000256" key="1">
    <source>
        <dbReference type="ARBA" id="ARBA00004496"/>
    </source>
</evidence>
<dbReference type="InterPro" id="IPR002999">
    <property type="entry name" value="Tudor"/>
</dbReference>
<evidence type="ECO:0000313" key="12">
    <source>
        <dbReference type="Proteomes" id="UP001161017"/>
    </source>
</evidence>
<comment type="caution">
    <text evidence="11">The sequence shown here is derived from an EMBL/GenBank/DDBJ whole genome shotgun (WGS) entry which is preliminary data.</text>
</comment>
<accession>A0AA43QWI1</accession>
<feature type="domain" description="TNase-like" evidence="10">
    <location>
        <begin position="166"/>
        <end position="308"/>
    </location>
</feature>
<sequence>MPVSQAKVKSVLSGDTLVLASVNDPEQERILSLAFVSAPRLRREGDEPFAFHSRDFLRRMTVGKVIQFTILYTIPTGAKRDYGCVYLQSGDILPEASVAAGWVKLRDDAQRKDDGDESRELLEKLASEEEKARSGSLGLWAAQGTDVQTTYDIPDTKAFAEQWMGKPVDSIVEKVITGDRMIIRLMLSPTEHVQTLIVVAGIRAPSTKRTNPADGKEQPAEAFGQEAHQFVEQRLTQRTVKVDVLGVTPQGGLVCSVIHPNGSIAEFLLRAGLARCVDFHSTMLGGAMSTLRKAEKDARDSQQGLFRGLTQKKSKAGESDATITRVQTADTIYLRDKSGEEKRASMSSIRQPKPTDPKQAPFQADAKEFVRKKLIGKHVKVAIDGKKEANEGFEARDVVSINLNDHNVALQIVEAGYASVIRHRRDDEDRSPIYDDLLAAEAAAQAEQKGMWASKPSAAKTYQDYSENLQKAKIQSSVLSRQKRIPAIVDFVKGGSRFTILIPRENAKLTFVLSGIRAPRSARNANEKSEPFGQEAHDFANRRCMQRDVEVDVETTDKVGGFIGSLYVNRENFARLLVEEGLANVHAYSAEQSGNANELFAAEERAKAAKKGMWHDYDPSMEEGVADLSIAAEPTTNGHEDTSAPVKKDYRDVTVTHIDPTTMHLKLQMVGPSTTAALATLMSSFASYHRSPPTSEKALPNPPKTGDLVSARFSEDGEWYRGRVRRNDRDAKKADVVFLDYGNSESIPWSELRALNPQFSLQKLKAQAVDAGLSYLQFPTSKEYLDDAVRLIQDISEGRQLVASVDFEEKEGGTLWVTLFDADKEGGEEESINAEIVDEGMAMVGRKLKAWEVRRGKGKILEGLRKREEGAKEGKRGMWEYGDISED</sequence>
<dbReference type="InterPro" id="IPR016685">
    <property type="entry name" value="Silence_cplx_Nase-comp_TudorSN"/>
</dbReference>
<dbReference type="SUPFAM" id="SSF50199">
    <property type="entry name" value="Staphylococcal nuclease"/>
    <property type="match status" value="5"/>
</dbReference>
<dbReference type="Gene3D" id="2.40.50.90">
    <property type="match status" value="5"/>
</dbReference>
<evidence type="ECO:0000256" key="5">
    <source>
        <dbReference type="ARBA" id="ARBA00022553"/>
    </source>
</evidence>
<dbReference type="GO" id="GO:0005634">
    <property type="term" value="C:nucleus"/>
    <property type="evidence" value="ECO:0007669"/>
    <property type="project" value="TreeGrafter"/>
</dbReference>
<dbReference type="Proteomes" id="UP001161017">
    <property type="component" value="Unassembled WGS sequence"/>
</dbReference>
<dbReference type="GO" id="GO:0005829">
    <property type="term" value="C:cytosol"/>
    <property type="evidence" value="ECO:0007669"/>
    <property type="project" value="UniProtKB-UniRule"/>
</dbReference>
<dbReference type="Gene3D" id="2.30.30.140">
    <property type="match status" value="1"/>
</dbReference>
<keyword evidence="6" id="KW-0677">Repeat</keyword>
<dbReference type="GO" id="GO:0004518">
    <property type="term" value="F:nuclease activity"/>
    <property type="evidence" value="ECO:0007669"/>
    <property type="project" value="TreeGrafter"/>
</dbReference>
<dbReference type="FunFam" id="2.40.50.90:FF:000019">
    <property type="entry name" value="Transcription factor (Snd1/p100), putative"/>
    <property type="match status" value="1"/>
</dbReference>
<evidence type="ECO:0000259" key="10">
    <source>
        <dbReference type="PROSITE" id="PS50830"/>
    </source>
</evidence>
<feature type="domain" description="TNase-like" evidence="10">
    <location>
        <begin position="483"/>
        <end position="616"/>
    </location>
</feature>
<dbReference type="InterPro" id="IPR016071">
    <property type="entry name" value="Staphylococal_nuclease_OB-fold"/>
</dbReference>
<keyword evidence="5" id="KW-0597">Phosphoprotein</keyword>
<keyword evidence="4 7" id="KW-0963">Cytoplasm</keyword>
<dbReference type="SUPFAM" id="SSF63748">
    <property type="entry name" value="Tudor/PWWP/MBT"/>
    <property type="match status" value="1"/>
</dbReference>
<dbReference type="SMART" id="SM00318">
    <property type="entry name" value="SNc"/>
    <property type="match status" value="4"/>
</dbReference>
<dbReference type="GO" id="GO:0031332">
    <property type="term" value="C:RNAi effector complex"/>
    <property type="evidence" value="ECO:0007669"/>
    <property type="project" value="InterPro"/>
</dbReference>